<feature type="domain" description="Ubiquitin fusion degradation protein UFD1 N-terminal subdomain 1" evidence="5">
    <location>
        <begin position="14"/>
        <end position="112"/>
    </location>
</feature>
<dbReference type="GO" id="GO:0006511">
    <property type="term" value="P:ubiquitin-dependent protein catabolic process"/>
    <property type="evidence" value="ECO:0007669"/>
    <property type="project" value="InterPro"/>
</dbReference>
<dbReference type="PANTHER" id="PTHR12555:SF13">
    <property type="entry name" value="UBIQUITIN RECOGNITION FACTOR IN ER-ASSOCIATED DEGRADATION PROTEIN 1"/>
    <property type="match status" value="1"/>
</dbReference>
<evidence type="ECO:0000256" key="4">
    <source>
        <dbReference type="SAM" id="MobiDB-lite"/>
    </source>
</evidence>
<dbReference type="InterPro" id="IPR004854">
    <property type="entry name" value="Ufd1-like"/>
</dbReference>
<evidence type="ECO:0000256" key="1">
    <source>
        <dbReference type="ARBA" id="ARBA00006043"/>
    </source>
</evidence>
<sequence length="302" mass="34300">MFSFNIFGDIPRTFNKQYQCYSVAMLPGNEREDVEKGGKIIMPPSALDHLTQLNITYPMLFKLTNRRINRVSHCGVLEFVADEGNVYLPRWMMHNLLLEEGDLVSIENILLPVARFAKFQPQSSDFLDITNPKAVLENSLRNYACLTTGDVIAIMYNKKTYEVCVLETKPGNAVCIIECDMNVEFSAPVGYEEPKKIEKEEDFEMDETNLIPEQKGFVAFTGEGNILDENKKKKINLDGQGNKSSAVAKVPYQRGIPDYNYTVGTLQFIRNNKPPPEKENKEPTNDFKPFFGSGQSLRQSKN</sequence>
<feature type="compositionally biased region" description="Polar residues" evidence="4">
    <location>
        <begin position="293"/>
        <end position="302"/>
    </location>
</feature>
<dbReference type="Pfam" id="PF24842">
    <property type="entry name" value="UFD1_N2"/>
    <property type="match status" value="1"/>
</dbReference>
<dbReference type="FunFam" id="3.10.330.10:FF:000002">
    <property type="entry name" value="ubiquitin fusion degradation protein 1 homolog"/>
    <property type="match status" value="1"/>
</dbReference>
<dbReference type="GO" id="GO:0036503">
    <property type="term" value="P:ERAD pathway"/>
    <property type="evidence" value="ECO:0007669"/>
    <property type="project" value="TreeGrafter"/>
</dbReference>
<dbReference type="Pfam" id="PF03152">
    <property type="entry name" value="UFD1_N1"/>
    <property type="match status" value="1"/>
</dbReference>
<feature type="region of interest" description="Disordered" evidence="4">
    <location>
        <begin position="269"/>
        <end position="302"/>
    </location>
</feature>
<gene>
    <name evidence="7" type="ORF">g.20920</name>
</gene>
<evidence type="ECO:0000256" key="2">
    <source>
        <dbReference type="ARBA" id="ARBA00022786"/>
    </source>
</evidence>
<name>A0A1B6FJE3_9HEMI</name>
<dbReference type="InterPro" id="IPR042299">
    <property type="entry name" value="Ufd1-like_Nn"/>
</dbReference>
<feature type="compositionally biased region" description="Basic and acidic residues" evidence="4">
    <location>
        <begin position="275"/>
        <end position="285"/>
    </location>
</feature>
<dbReference type="AlphaFoldDB" id="A0A1B6FJE3"/>
<evidence type="ECO:0000259" key="6">
    <source>
        <dbReference type="Pfam" id="PF24842"/>
    </source>
</evidence>
<dbReference type="FunFam" id="2.40.40.50:FF:000001">
    <property type="entry name" value="Ubiquitin fusion degradation protein 1 homolog"/>
    <property type="match status" value="1"/>
</dbReference>
<feature type="domain" description="Ubiquitin fusion degradation protein UFD1 N-terminal subdomain 2" evidence="6">
    <location>
        <begin position="114"/>
        <end position="188"/>
    </location>
</feature>
<evidence type="ECO:0000256" key="3">
    <source>
        <dbReference type="ARBA" id="ARBA00071119"/>
    </source>
</evidence>
<organism evidence="7">
    <name type="scientific">Cuerna arida</name>
    <dbReference type="NCBI Taxonomy" id="1464854"/>
    <lineage>
        <taxon>Eukaryota</taxon>
        <taxon>Metazoa</taxon>
        <taxon>Ecdysozoa</taxon>
        <taxon>Arthropoda</taxon>
        <taxon>Hexapoda</taxon>
        <taxon>Insecta</taxon>
        <taxon>Pterygota</taxon>
        <taxon>Neoptera</taxon>
        <taxon>Paraneoptera</taxon>
        <taxon>Hemiptera</taxon>
        <taxon>Auchenorrhyncha</taxon>
        <taxon>Membracoidea</taxon>
        <taxon>Cicadellidae</taxon>
        <taxon>Cicadellinae</taxon>
        <taxon>Proconiini</taxon>
        <taxon>Cuerna</taxon>
    </lineage>
</organism>
<keyword evidence="2" id="KW-0833">Ubl conjugation pathway</keyword>
<dbReference type="InterPro" id="IPR055418">
    <property type="entry name" value="UFD1_N2"/>
</dbReference>
<dbReference type="GO" id="GO:0031593">
    <property type="term" value="F:polyubiquitin modification-dependent protein binding"/>
    <property type="evidence" value="ECO:0007669"/>
    <property type="project" value="TreeGrafter"/>
</dbReference>
<protein>
    <recommendedName>
        <fullName evidence="3">Ubiquitin fusion degradation protein 1 homolog</fullName>
    </recommendedName>
</protein>
<dbReference type="Gene3D" id="3.10.330.10">
    <property type="match status" value="1"/>
</dbReference>
<proteinExistence type="inferred from homology"/>
<dbReference type="GO" id="GO:0034098">
    <property type="term" value="C:VCP-NPL4-UFD1 AAA ATPase complex"/>
    <property type="evidence" value="ECO:0007669"/>
    <property type="project" value="TreeGrafter"/>
</dbReference>
<evidence type="ECO:0000313" key="7">
    <source>
        <dbReference type="EMBL" id="JAS50307.1"/>
    </source>
</evidence>
<evidence type="ECO:0000259" key="5">
    <source>
        <dbReference type="Pfam" id="PF03152"/>
    </source>
</evidence>
<reference evidence="7" key="1">
    <citation type="submission" date="2015-11" db="EMBL/GenBank/DDBJ databases">
        <title>De novo transcriptome assembly of four potential Pierce s Disease insect vectors from Arizona vineyards.</title>
        <authorList>
            <person name="Tassone E.E."/>
        </authorList>
    </citation>
    <scope>NUCLEOTIDE SEQUENCE</scope>
</reference>
<dbReference type="InterPro" id="IPR055417">
    <property type="entry name" value="UFD1_N1"/>
</dbReference>
<comment type="similarity">
    <text evidence="1">Belongs to the UFD1 family.</text>
</comment>
<accession>A0A1B6FJE3</accession>
<dbReference type="EMBL" id="GECZ01019462">
    <property type="protein sequence ID" value="JAS50307.1"/>
    <property type="molecule type" value="Transcribed_RNA"/>
</dbReference>
<dbReference type="PANTHER" id="PTHR12555">
    <property type="entry name" value="UBIQUITIN FUSION DEGRADATON PROTEIN 1"/>
    <property type="match status" value="1"/>
</dbReference>
<dbReference type="Gene3D" id="2.40.40.50">
    <property type="entry name" value="Ubiquitin fusion degradation protein UFD1, N-terminal domain"/>
    <property type="match status" value="1"/>
</dbReference>